<dbReference type="EMBL" id="GG671995">
    <property type="protein sequence ID" value="EER17737.1"/>
    <property type="molecule type" value="Genomic_DNA"/>
</dbReference>
<accession>C5KCY8</accession>
<reference evidence="3 4" key="1">
    <citation type="submission" date="2008-07" db="EMBL/GenBank/DDBJ databases">
        <authorList>
            <person name="El-Sayed N."/>
            <person name="Caler E."/>
            <person name="Inman J."/>
            <person name="Amedeo P."/>
            <person name="Hass B."/>
            <person name="Wortman J."/>
        </authorList>
    </citation>
    <scope>NUCLEOTIDE SEQUENCE [LARGE SCALE GENOMIC DNA]</scope>
    <source>
        <strain evidence="4">ATCC 50983 / TXsc</strain>
    </source>
</reference>
<dbReference type="GO" id="GO:0000932">
    <property type="term" value="C:P-body"/>
    <property type="evidence" value="ECO:0007669"/>
    <property type="project" value="TreeGrafter"/>
</dbReference>
<feature type="region of interest" description="Disordered" evidence="1">
    <location>
        <begin position="759"/>
        <end position="781"/>
    </location>
</feature>
<gene>
    <name evidence="3" type="ORF">Pmar_PMAR023664</name>
</gene>
<feature type="region of interest" description="Disordered" evidence="1">
    <location>
        <begin position="530"/>
        <end position="574"/>
    </location>
</feature>
<dbReference type="GO" id="GO:0031251">
    <property type="term" value="C:PAN complex"/>
    <property type="evidence" value="ECO:0007669"/>
    <property type="project" value="TreeGrafter"/>
</dbReference>
<sequence>MSNRRFHPALPCSVILLNVHGMWQQADFVPGASQLMSPAYYKTVAVGHPRGYKNTVIARSSMSDSSTVGSCGDGVGSGGSGKEVMGEVIDMDIASTGGTAALLDNNGWIHLWQTVSENAMQSQGMHARVNQYSNPTAPHNTRSRHLVTGMLDGSTDNRVLAEEARSGRQRPLCVMDPRTNNISYNYQDVMPLWPVGLQPIADDEEQRQYNNLPGAYYDDEHDGCRRLRPPQTILPAVKDAAKAQGIDVSKHPDSPRVASGIPVVHMKRSSSTEAVIKGNAILWYTTSLMNEMSEELRTMRRDRRHRHPRAESQLSDILTESAEEEKDPITGLARIPRRFQFTEIDYGQNYNRFPFAKYNRSRFVCGLDNSYGGGSNWNGIEFCNNAITHILYFIRPLMQAAEKHVCSEDVCVYCELGYVFRMMEQLMFASNRICQCTRLLRTLKATAPAELREPIDSEHPALSMGRKGILLLKHVLLSCKPIRYYPSSNIVTRLFGLSPPHGVPASPFVTLQLPSDEDLQEAVDRCRAADISTTEEEDSHAEKSELGEGPEEGDTDGDTNESSEAAANEDEASDGGCLLKPNHAAFVNMLSPSLVGGHGSPPVLLMDICPISEVQAAFWSVGGADFLPATLWLGYNDPHDRTLITDVSTTKPRSTDVKVSSTLIARPRCNYFKYELQSVALHVRDKLKRKCPQGHLVGITNIPPDYHTDTFRTSGPPRGPSLSSSRGPEVGAVVAAGVGAVSPAVVGVVPTPPKGTPTRFMSPGIRSHPSPTFQTSLGGSSQIPRPFTYAAAVAGRSYATATSLADSGAASGHGESVTSQSPATSEEATSATEEEEEEEDPNWMVLNDFVITPSARQEAVDFSADWRTPVLAVYVQKRSLAQIAVHDRQLGAATPLASSTLHPEGVGISLSSDRITRNFVPLTEKEIDRLLHGGLTVALDAEFVAMGLASVEIREDGSKEVSSPGEMAVGRVSVLRADPMNPDDGDEGIKEGTPFIDHYLQIEESEIKDFVTRFSGLVHGDLDPKTSRHWLVSSKAVCEKLRFLVDCGCRFVGHGLSTDFRIINLFVPQRNIRDTVELFHLPGQRYLSLKFLAQHLLGSCIQTDTHCSVEDARAALQLYRKYQELEAEGTLKDTTKQLYEIGRQQGWK</sequence>
<evidence type="ECO:0000259" key="2">
    <source>
        <dbReference type="SMART" id="SM00479"/>
    </source>
</evidence>
<dbReference type="InParanoid" id="C5KCY8"/>
<dbReference type="RefSeq" id="XP_002785941.1">
    <property type="nucleotide sequence ID" value="XM_002785895.1"/>
</dbReference>
<feature type="region of interest" description="Disordered" evidence="1">
    <location>
        <begin position="806"/>
        <end position="843"/>
    </location>
</feature>
<dbReference type="PANTHER" id="PTHR15728:SF0">
    <property type="entry name" value="PAN2-PAN3 DEADENYLATION COMPLEX CATALYTIC SUBUNIT PAN2"/>
    <property type="match status" value="1"/>
</dbReference>
<feature type="compositionally biased region" description="Acidic residues" evidence="1">
    <location>
        <begin position="832"/>
        <end position="841"/>
    </location>
</feature>
<dbReference type="GO" id="GO:0003676">
    <property type="term" value="F:nucleic acid binding"/>
    <property type="evidence" value="ECO:0007669"/>
    <property type="project" value="InterPro"/>
</dbReference>
<dbReference type="Pfam" id="PF00929">
    <property type="entry name" value="RNase_T"/>
    <property type="match status" value="1"/>
</dbReference>
<dbReference type="CDD" id="cd06143">
    <property type="entry name" value="PAN2_exo"/>
    <property type="match status" value="1"/>
</dbReference>
<proteinExistence type="predicted"/>
<dbReference type="InterPro" id="IPR028881">
    <property type="entry name" value="PAN2_UCH_dom"/>
</dbReference>
<dbReference type="OrthoDB" id="8191639at2759"/>
<dbReference type="AlphaFoldDB" id="C5KCY8"/>
<evidence type="ECO:0000313" key="3">
    <source>
        <dbReference type="EMBL" id="EER17737.1"/>
    </source>
</evidence>
<protein>
    <recommendedName>
        <fullName evidence="2">Exonuclease domain-containing protein</fullName>
    </recommendedName>
</protein>
<dbReference type="Pfam" id="PF13423">
    <property type="entry name" value="UCH_1"/>
    <property type="match status" value="1"/>
</dbReference>
<feature type="domain" description="Exonuclease" evidence="2">
    <location>
        <begin position="935"/>
        <end position="1128"/>
    </location>
</feature>
<dbReference type="Proteomes" id="UP000007800">
    <property type="component" value="Unassembled WGS sequence"/>
</dbReference>
<name>C5KCY8_PERM5</name>
<dbReference type="Gene3D" id="3.90.70.10">
    <property type="entry name" value="Cysteine proteinases"/>
    <property type="match status" value="2"/>
</dbReference>
<dbReference type="GO" id="GO:0004535">
    <property type="term" value="F:poly(A)-specific ribonuclease activity"/>
    <property type="evidence" value="ECO:0007669"/>
    <property type="project" value="TreeGrafter"/>
</dbReference>
<evidence type="ECO:0000313" key="4">
    <source>
        <dbReference type="Proteomes" id="UP000007800"/>
    </source>
</evidence>
<dbReference type="InterPro" id="IPR012337">
    <property type="entry name" value="RNaseH-like_sf"/>
</dbReference>
<feature type="compositionally biased region" description="Polar residues" evidence="1">
    <location>
        <begin position="769"/>
        <end position="781"/>
    </location>
</feature>
<dbReference type="Gene3D" id="3.30.420.10">
    <property type="entry name" value="Ribonuclease H-like superfamily/Ribonuclease H"/>
    <property type="match status" value="1"/>
</dbReference>
<dbReference type="SUPFAM" id="SSF53098">
    <property type="entry name" value="Ribonuclease H-like"/>
    <property type="match status" value="1"/>
</dbReference>
<dbReference type="GeneID" id="9087169"/>
<dbReference type="PANTHER" id="PTHR15728">
    <property type="entry name" value="DEADENYLATION COMPLEX CATALYTIC SUBUNIT PAN2"/>
    <property type="match status" value="1"/>
</dbReference>
<dbReference type="InterPro" id="IPR013520">
    <property type="entry name" value="Ribonucl_H"/>
</dbReference>
<dbReference type="InterPro" id="IPR050785">
    <property type="entry name" value="PAN2-PAN3_catalytic_subunit"/>
</dbReference>
<feature type="compositionally biased region" description="Acidic residues" evidence="1">
    <location>
        <begin position="548"/>
        <end position="573"/>
    </location>
</feature>
<evidence type="ECO:0000256" key="1">
    <source>
        <dbReference type="SAM" id="MobiDB-lite"/>
    </source>
</evidence>
<organism evidence="4">
    <name type="scientific">Perkinsus marinus (strain ATCC 50983 / TXsc)</name>
    <dbReference type="NCBI Taxonomy" id="423536"/>
    <lineage>
        <taxon>Eukaryota</taxon>
        <taxon>Sar</taxon>
        <taxon>Alveolata</taxon>
        <taxon>Perkinsozoa</taxon>
        <taxon>Perkinsea</taxon>
        <taxon>Perkinsida</taxon>
        <taxon>Perkinsidae</taxon>
        <taxon>Perkinsus</taxon>
    </lineage>
</organism>
<dbReference type="SMART" id="SM00479">
    <property type="entry name" value="EXOIII"/>
    <property type="match status" value="1"/>
</dbReference>
<dbReference type="InterPro" id="IPR036397">
    <property type="entry name" value="RNaseH_sf"/>
</dbReference>
<keyword evidence="4" id="KW-1185">Reference proteome</keyword>
<dbReference type="GO" id="GO:0000289">
    <property type="term" value="P:nuclear-transcribed mRNA poly(A) tail shortening"/>
    <property type="evidence" value="ECO:0007669"/>
    <property type="project" value="TreeGrafter"/>
</dbReference>